<evidence type="ECO:0000313" key="3">
    <source>
        <dbReference type="Proteomes" id="UP001220022"/>
    </source>
</evidence>
<name>A0ABT5YVC0_9ACTN</name>
<gene>
    <name evidence="2" type="ORF">P2L57_06500</name>
</gene>
<sequence>MTDWTWEPDAMLRAEYVTVDGADWLASASAFPRSVQALWSVRPTEPSALPCGTTFDVVNLPSLFGRRVLDRLWAAGPGCGPVAVHRGRILVFARPGTAERLPSLLTWEEWGARVPPLLCHGLGETVTVPPLVPAPGWRRGGCHTDGARRVQGRPSRWLVAPGTRHPWLPGAPVLLWACLRAAGAEGAATRPEGGIPE</sequence>
<evidence type="ECO:0000313" key="2">
    <source>
        <dbReference type="EMBL" id="MDF2255384.1"/>
    </source>
</evidence>
<proteinExistence type="predicted"/>
<keyword evidence="3" id="KW-1185">Reference proteome</keyword>
<organism evidence="2 3">
    <name type="scientific">Streptantibioticus ferralitis</name>
    <dbReference type="NCBI Taxonomy" id="236510"/>
    <lineage>
        <taxon>Bacteria</taxon>
        <taxon>Bacillati</taxon>
        <taxon>Actinomycetota</taxon>
        <taxon>Actinomycetes</taxon>
        <taxon>Kitasatosporales</taxon>
        <taxon>Streptomycetaceae</taxon>
        <taxon>Streptantibioticus</taxon>
    </lineage>
</organism>
<dbReference type="InterPro" id="IPR015330">
    <property type="entry name" value="DNA_primase/pol_bifunc_N"/>
</dbReference>
<dbReference type="RefSeq" id="WP_275809700.1">
    <property type="nucleotide sequence ID" value="NZ_BAAANM010000011.1"/>
</dbReference>
<accession>A0ABT5YVC0</accession>
<reference evidence="2 3" key="1">
    <citation type="submission" date="2023-03" db="EMBL/GenBank/DDBJ databases">
        <title>Draft genome sequence of type strain Streptomyces ferralitis JCM 14344.</title>
        <authorList>
            <person name="Klaysubun C."/>
            <person name="Duangmal K."/>
        </authorList>
    </citation>
    <scope>NUCLEOTIDE SEQUENCE [LARGE SCALE GENOMIC DNA]</scope>
    <source>
        <strain evidence="2 3">JCM 14344</strain>
    </source>
</reference>
<dbReference type="Pfam" id="PF09250">
    <property type="entry name" value="Prim-Pol"/>
    <property type="match status" value="1"/>
</dbReference>
<feature type="domain" description="DNA primase/polymerase bifunctional N-terminal" evidence="1">
    <location>
        <begin position="22"/>
        <end position="133"/>
    </location>
</feature>
<comment type="caution">
    <text evidence="2">The sequence shown here is derived from an EMBL/GenBank/DDBJ whole genome shotgun (WGS) entry which is preliminary data.</text>
</comment>
<dbReference type="EMBL" id="JARHTQ010000003">
    <property type="protein sequence ID" value="MDF2255384.1"/>
    <property type="molecule type" value="Genomic_DNA"/>
</dbReference>
<evidence type="ECO:0000259" key="1">
    <source>
        <dbReference type="Pfam" id="PF09250"/>
    </source>
</evidence>
<protein>
    <recommendedName>
        <fullName evidence="1">DNA primase/polymerase bifunctional N-terminal domain-containing protein</fullName>
    </recommendedName>
</protein>
<dbReference type="Proteomes" id="UP001220022">
    <property type="component" value="Unassembled WGS sequence"/>
</dbReference>